<evidence type="ECO:0000256" key="1">
    <source>
        <dbReference type="SAM" id="SignalP"/>
    </source>
</evidence>
<dbReference type="Gene3D" id="2.40.10.10">
    <property type="entry name" value="Trypsin-like serine proteases"/>
    <property type="match status" value="1"/>
</dbReference>
<protein>
    <recommendedName>
        <fullName evidence="4">Peptidase S1 domain-containing protein</fullName>
    </recommendedName>
</protein>
<reference evidence="2 3" key="1">
    <citation type="submission" date="2015-01" db="EMBL/GenBank/DDBJ databases">
        <title>Evolution of Trichinella species and genotypes.</title>
        <authorList>
            <person name="Korhonen P.K."/>
            <person name="Edoardo P."/>
            <person name="Giuseppe L.R."/>
            <person name="Gasser R.B."/>
        </authorList>
    </citation>
    <scope>NUCLEOTIDE SEQUENCE [LARGE SCALE GENOMIC DNA]</scope>
    <source>
        <strain evidence="2">ISS141</strain>
    </source>
</reference>
<evidence type="ECO:0000313" key="2">
    <source>
        <dbReference type="EMBL" id="KRX97381.1"/>
    </source>
</evidence>
<name>A0A0V0YB39_TRIPS</name>
<comment type="caution">
    <text evidence="2">The sequence shown here is derived from an EMBL/GenBank/DDBJ whole genome shotgun (WGS) entry which is preliminary data.</text>
</comment>
<evidence type="ECO:0000313" key="3">
    <source>
        <dbReference type="Proteomes" id="UP000054815"/>
    </source>
</evidence>
<evidence type="ECO:0008006" key="4">
    <source>
        <dbReference type="Google" id="ProtNLM"/>
    </source>
</evidence>
<dbReference type="Proteomes" id="UP000054815">
    <property type="component" value="Unassembled WGS sequence"/>
</dbReference>
<dbReference type="InterPro" id="IPR043504">
    <property type="entry name" value="Peptidase_S1_PA_chymotrypsin"/>
</dbReference>
<organism evidence="2 3">
    <name type="scientific">Trichinella pseudospiralis</name>
    <name type="common">Parasitic roundworm</name>
    <dbReference type="NCBI Taxonomy" id="6337"/>
    <lineage>
        <taxon>Eukaryota</taxon>
        <taxon>Metazoa</taxon>
        <taxon>Ecdysozoa</taxon>
        <taxon>Nematoda</taxon>
        <taxon>Enoplea</taxon>
        <taxon>Dorylaimia</taxon>
        <taxon>Trichinellida</taxon>
        <taxon>Trichinellidae</taxon>
        <taxon>Trichinella</taxon>
    </lineage>
</organism>
<gene>
    <name evidence="2" type="ORF">T4E_7895</name>
</gene>
<dbReference type="SUPFAM" id="SSF50494">
    <property type="entry name" value="Trypsin-like serine proteases"/>
    <property type="match status" value="1"/>
</dbReference>
<sequence>MLFKSSRIRIIMMMMLLGLVKFNLIRCLSTECGIADNSDEARLSYLVIVFGTKEHMLYKTCIGTVIKRTFNDSFSDLVLTSKTCLEKENIRYSGVSSSLSLNWHSAFHGILKILEPIATSHKSAKIPNFALLKLRTPLSLSDGNVPICLPEGRFPYTADVQCYMPHITSEIHFTLQPFFTIKLLPPSEWPEHRAHFPVSETSQLCGTSTIAAFNDDMVDFEEYKIITEGAPLLCRINNTDYQYGIYDWTKLHKVSKNSSRPITIFTNVWPFTASINYFANTNATDSM</sequence>
<dbReference type="AlphaFoldDB" id="A0A0V0YB39"/>
<dbReference type="InterPro" id="IPR009003">
    <property type="entry name" value="Peptidase_S1_PA"/>
</dbReference>
<accession>A0A0V0YB39</accession>
<keyword evidence="1" id="KW-0732">Signal</keyword>
<dbReference type="EMBL" id="JYDU01000032">
    <property type="protein sequence ID" value="KRX97381.1"/>
    <property type="molecule type" value="Genomic_DNA"/>
</dbReference>
<feature type="signal peptide" evidence="1">
    <location>
        <begin position="1"/>
        <end position="27"/>
    </location>
</feature>
<proteinExistence type="predicted"/>
<feature type="chain" id="PRO_5006873098" description="Peptidase S1 domain-containing protein" evidence="1">
    <location>
        <begin position="28"/>
        <end position="287"/>
    </location>
</feature>